<dbReference type="KEGG" id="ccp:CHC_T00002370001"/>
<dbReference type="EMBL" id="HG001652">
    <property type="protein sequence ID" value="CDF33640.1"/>
    <property type="molecule type" value="Genomic_DNA"/>
</dbReference>
<dbReference type="RefSeq" id="XP_005713459.1">
    <property type="nucleotide sequence ID" value="XM_005713402.1"/>
</dbReference>
<dbReference type="Gramene" id="CDF33640">
    <property type="protein sequence ID" value="CDF33640"/>
    <property type="gene ID" value="CHC_T00002370001"/>
</dbReference>
<evidence type="ECO:0000313" key="1">
    <source>
        <dbReference type="EMBL" id="CDF33640.1"/>
    </source>
</evidence>
<accession>R7Q833</accession>
<dbReference type="AlphaFoldDB" id="R7Q833"/>
<evidence type="ECO:0000313" key="2">
    <source>
        <dbReference type="Proteomes" id="UP000012073"/>
    </source>
</evidence>
<sequence>MFGRIQDLLTRCIENHGMVHRLVVLVSPFYSCKVHSIGSLSCEYPGAERSAAQVNRLHSVPPHIALKPYPSLTQGRGANGSTQYHNLRNGHPTHSIQPICYGSTYAFPVPTSSEDAAAPNQQFLC</sequence>
<keyword evidence="2" id="KW-1185">Reference proteome</keyword>
<gene>
    <name evidence="1" type="ORF">CHC_T00002370001</name>
</gene>
<dbReference type="Proteomes" id="UP000012073">
    <property type="component" value="Unassembled WGS sequence"/>
</dbReference>
<organism evidence="1 2">
    <name type="scientific">Chondrus crispus</name>
    <name type="common">Carrageen Irish moss</name>
    <name type="synonym">Polymorpha crispa</name>
    <dbReference type="NCBI Taxonomy" id="2769"/>
    <lineage>
        <taxon>Eukaryota</taxon>
        <taxon>Rhodophyta</taxon>
        <taxon>Florideophyceae</taxon>
        <taxon>Rhodymeniophycidae</taxon>
        <taxon>Gigartinales</taxon>
        <taxon>Gigartinaceae</taxon>
        <taxon>Chondrus</taxon>
    </lineage>
</organism>
<reference evidence="2" key="1">
    <citation type="journal article" date="2013" name="Proc. Natl. Acad. Sci. U.S.A.">
        <title>Genome structure and metabolic features in the red seaweed Chondrus crispus shed light on evolution of the Archaeplastida.</title>
        <authorList>
            <person name="Collen J."/>
            <person name="Porcel B."/>
            <person name="Carre W."/>
            <person name="Ball S.G."/>
            <person name="Chaparro C."/>
            <person name="Tonon T."/>
            <person name="Barbeyron T."/>
            <person name="Michel G."/>
            <person name="Noel B."/>
            <person name="Valentin K."/>
            <person name="Elias M."/>
            <person name="Artiguenave F."/>
            <person name="Arun A."/>
            <person name="Aury J.M."/>
            <person name="Barbosa-Neto J.F."/>
            <person name="Bothwell J.H."/>
            <person name="Bouget F.Y."/>
            <person name="Brillet L."/>
            <person name="Cabello-Hurtado F."/>
            <person name="Capella-Gutierrez S."/>
            <person name="Charrier B."/>
            <person name="Cladiere L."/>
            <person name="Cock J.M."/>
            <person name="Coelho S.M."/>
            <person name="Colleoni C."/>
            <person name="Czjzek M."/>
            <person name="Da Silva C."/>
            <person name="Delage L."/>
            <person name="Denoeud F."/>
            <person name="Deschamps P."/>
            <person name="Dittami S.M."/>
            <person name="Gabaldon T."/>
            <person name="Gachon C.M."/>
            <person name="Groisillier A."/>
            <person name="Herve C."/>
            <person name="Jabbari K."/>
            <person name="Katinka M."/>
            <person name="Kloareg B."/>
            <person name="Kowalczyk N."/>
            <person name="Labadie K."/>
            <person name="Leblanc C."/>
            <person name="Lopez P.J."/>
            <person name="McLachlan D.H."/>
            <person name="Meslet-Cladiere L."/>
            <person name="Moustafa A."/>
            <person name="Nehr Z."/>
            <person name="Nyvall Collen P."/>
            <person name="Panaud O."/>
            <person name="Partensky F."/>
            <person name="Poulain J."/>
            <person name="Rensing S.A."/>
            <person name="Rousvoal S."/>
            <person name="Samson G."/>
            <person name="Symeonidi A."/>
            <person name="Weissenbach J."/>
            <person name="Zambounis A."/>
            <person name="Wincker P."/>
            <person name="Boyen C."/>
        </authorList>
    </citation>
    <scope>NUCLEOTIDE SEQUENCE [LARGE SCALE GENOMIC DNA]</scope>
    <source>
        <strain evidence="2">cv. Stackhouse</strain>
    </source>
</reference>
<proteinExistence type="predicted"/>
<protein>
    <submittedName>
        <fullName evidence="1">Uncharacterized protein</fullName>
    </submittedName>
</protein>
<dbReference type="GeneID" id="17321174"/>
<name>R7Q833_CHOCR</name>